<reference evidence="5" key="1">
    <citation type="journal article" date="2020" name="Stud. Mycol.">
        <title>101 Dothideomycetes genomes: a test case for predicting lifestyles and emergence of pathogens.</title>
        <authorList>
            <person name="Haridas S."/>
            <person name="Albert R."/>
            <person name="Binder M."/>
            <person name="Bloem J."/>
            <person name="Labutti K."/>
            <person name="Salamov A."/>
            <person name="Andreopoulos B."/>
            <person name="Baker S."/>
            <person name="Barry K."/>
            <person name="Bills G."/>
            <person name="Bluhm B."/>
            <person name="Cannon C."/>
            <person name="Castanera R."/>
            <person name="Culley D."/>
            <person name="Daum C."/>
            <person name="Ezra D."/>
            <person name="Gonzalez J."/>
            <person name="Henrissat B."/>
            <person name="Kuo A."/>
            <person name="Liang C."/>
            <person name="Lipzen A."/>
            <person name="Lutzoni F."/>
            <person name="Magnuson J."/>
            <person name="Mondo S."/>
            <person name="Nolan M."/>
            <person name="Ohm R."/>
            <person name="Pangilinan J."/>
            <person name="Park H.-J."/>
            <person name="Ramirez L."/>
            <person name="Alfaro M."/>
            <person name="Sun H."/>
            <person name="Tritt A."/>
            <person name="Yoshinaga Y."/>
            <person name="Zwiers L.-H."/>
            <person name="Turgeon B."/>
            <person name="Goodwin S."/>
            <person name="Spatafora J."/>
            <person name="Crous P."/>
            <person name="Grigoriev I."/>
        </authorList>
    </citation>
    <scope>NUCLEOTIDE SEQUENCE</scope>
    <source>
        <strain evidence="5">CBS 480.64</strain>
    </source>
</reference>
<evidence type="ECO:0000313" key="5">
    <source>
        <dbReference type="EMBL" id="KAF2862051.1"/>
    </source>
</evidence>
<dbReference type="PANTHER" id="PTHR10502:SF102">
    <property type="entry name" value="ANNEXIN B11"/>
    <property type="match status" value="1"/>
</dbReference>
<dbReference type="InterPro" id="IPR001464">
    <property type="entry name" value="Annexin"/>
</dbReference>
<evidence type="ECO:0000256" key="4">
    <source>
        <dbReference type="SAM" id="MobiDB-lite"/>
    </source>
</evidence>
<dbReference type="PROSITE" id="PS51897">
    <property type="entry name" value="ANNEXIN_2"/>
    <property type="match status" value="4"/>
</dbReference>
<proteinExistence type="inferred from homology"/>
<dbReference type="FunFam" id="1.10.220.10:FF:000005">
    <property type="entry name" value="Annexin"/>
    <property type="match status" value="1"/>
</dbReference>
<dbReference type="InterPro" id="IPR009117">
    <property type="entry name" value="ANX14"/>
</dbReference>
<evidence type="ECO:0000256" key="3">
    <source>
        <dbReference type="ARBA" id="ARBA00023216"/>
    </source>
</evidence>
<dbReference type="GO" id="GO:0005544">
    <property type="term" value="F:calcium-dependent phospholipid binding"/>
    <property type="evidence" value="ECO:0007669"/>
    <property type="project" value="InterPro"/>
</dbReference>
<protein>
    <submittedName>
        <fullName evidence="5">Annexin</fullName>
    </submittedName>
</protein>
<organism evidence="5 6">
    <name type="scientific">Piedraia hortae CBS 480.64</name>
    <dbReference type="NCBI Taxonomy" id="1314780"/>
    <lineage>
        <taxon>Eukaryota</taxon>
        <taxon>Fungi</taxon>
        <taxon>Dikarya</taxon>
        <taxon>Ascomycota</taxon>
        <taxon>Pezizomycotina</taxon>
        <taxon>Dothideomycetes</taxon>
        <taxon>Dothideomycetidae</taxon>
        <taxon>Capnodiales</taxon>
        <taxon>Piedraiaceae</taxon>
        <taxon>Piedraia</taxon>
    </lineage>
</organism>
<dbReference type="GO" id="GO:0001786">
    <property type="term" value="F:phosphatidylserine binding"/>
    <property type="evidence" value="ECO:0007669"/>
    <property type="project" value="TreeGrafter"/>
</dbReference>
<feature type="region of interest" description="Disordered" evidence="4">
    <location>
        <begin position="1"/>
        <end position="20"/>
    </location>
</feature>
<dbReference type="InterPro" id="IPR037104">
    <property type="entry name" value="Annexin_sf"/>
</dbReference>
<name>A0A6A7C3G3_9PEZI</name>
<dbReference type="GO" id="GO:0005737">
    <property type="term" value="C:cytoplasm"/>
    <property type="evidence" value="ECO:0007669"/>
    <property type="project" value="TreeGrafter"/>
</dbReference>
<keyword evidence="2" id="KW-0677">Repeat</keyword>
<dbReference type="GO" id="GO:0012506">
    <property type="term" value="C:vesicle membrane"/>
    <property type="evidence" value="ECO:0007669"/>
    <property type="project" value="TreeGrafter"/>
</dbReference>
<evidence type="ECO:0000313" key="6">
    <source>
        <dbReference type="Proteomes" id="UP000799421"/>
    </source>
</evidence>
<dbReference type="PANTHER" id="PTHR10502">
    <property type="entry name" value="ANNEXIN"/>
    <property type="match status" value="1"/>
</dbReference>
<sequence>MSYGYPGQGPPPGGQWFPPEGSGYYQGFQQAPNAPYPQFQQWPTGAPTQSPLPGQIYTPPSPNWEGVRTYDPEPPSVGYALDGPPPPFMAVEASELRKAMKGIGTNESVLIAILSRLGPIEMEGVKTTYKAQHKRDLVRDVHSETSGKFRECLESLLRGPLDEDCQNVYQAIKGLGTKNSTLNDILLGRKNADMNAIKHRFHQIYHKSMEYEVKSDLSLKTERLFEMIMTASRRPETTPINHQEIEADVRTIAHATEGHDTDKFVICDIFAHRSEGQLRTIAQAYQHHHGRTLQQCISANFFGHMKDALLYMLQHAEDPAKLDADMIHDAIEGIGTRDAALIRRIVAIHWNPDRLHQCKAAYYHYYHRHLADAVRSETRGDYCKTLLACIGGTVTGVSIS</sequence>
<dbReference type="Pfam" id="PF00191">
    <property type="entry name" value="Annexin"/>
    <property type="match status" value="4"/>
</dbReference>
<dbReference type="AlphaFoldDB" id="A0A6A7C3G3"/>
<dbReference type="GO" id="GO:0005634">
    <property type="term" value="C:nucleus"/>
    <property type="evidence" value="ECO:0007669"/>
    <property type="project" value="TreeGrafter"/>
</dbReference>
<dbReference type="SMART" id="SM00335">
    <property type="entry name" value="ANX"/>
    <property type="match status" value="4"/>
</dbReference>
<dbReference type="InterPro" id="IPR018502">
    <property type="entry name" value="Annexin_repeat"/>
</dbReference>
<dbReference type="GO" id="GO:0005509">
    <property type="term" value="F:calcium ion binding"/>
    <property type="evidence" value="ECO:0007669"/>
    <property type="project" value="InterPro"/>
</dbReference>
<dbReference type="Proteomes" id="UP000799421">
    <property type="component" value="Unassembled WGS sequence"/>
</dbReference>
<accession>A0A6A7C3G3</accession>
<evidence type="ECO:0000256" key="2">
    <source>
        <dbReference type="ARBA" id="ARBA00022737"/>
    </source>
</evidence>
<dbReference type="OrthoDB" id="37886at2759"/>
<keyword evidence="6" id="KW-1185">Reference proteome</keyword>
<keyword evidence="3" id="KW-0041">Annexin</keyword>
<dbReference type="EMBL" id="MU005968">
    <property type="protein sequence ID" value="KAF2862051.1"/>
    <property type="molecule type" value="Genomic_DNA"/>
</dbReference>
<dbReference type="Gene3D" id="1.10.220.10">
    <property type="entry name" value="Annexin"/>
    <property type="match status" value="4"/>
</dbReference>
<dbReference type="PRINTS" id="PR01813">
    <property type="entry name" value="ANNEXINFUNGI"/>
</dbReference>
<gene>
    <name evidence="5" type="ORF">K470DRAFT_21877</name>
</gene>
<evidence type="ECO:0000256" key="1">
    <source>
        <dbReference type="ARBA" id="ARBA00007831"/>
    </source>
</evidence>
<dbReference type="SUPFAM" id="SSF47874">
    <property type="entry name" value="Annexin"/>
    <property type="match status" value="1"/>
</dbReference>
<comment type="similarity">
    <text evidence="1">Belongs to the annexin family.</text>
</comment>
<dbReference type="GO" id="GO:0005886">
    <property type="term" value="C:plasma membrane"/>
    <property type="evidence" value="ECO:0007669"/>
    <property type="project" value="TreeGrafter"/>
</dbReference>
<dbReference type="PRINTS" id="PR00196">
    <property type="entry name" value="ANNEXIN"/>
</dbReference>